<organism evidence="1 2">
    <name type="scientific">Trichoderma guizhouense</name>
    <dbReference type="NCBI Taxonomy" id="1491466"/>
    <lineage>
        <taxon>Eukaryota</taxon>
        <taxon>Fungi</taxon>
        <taxon>Dikarya</taxon>
        <taxon>Ascomycota</taxon>
        <taxon>Pezizomycotina</taxon>
        <taxon>Sordariomycetes</taxon>
        <taxon>Hypocreomycetidae</taxon>
        <taxon>Hypocreales</taxon>
        <taxon>Hypocreaceae</taxon>
        <taxon>Trichoderma</taxon>
    </lineage>
</organism>
<dbReference type="AlphaFoldDB" id="A0A1T3C7X3"/>
<evidence type="ECO:0008006" key="3">
    <source>
        <dbReference type="Google" id="ProtNLM"/>
    </source>
</evidence>
<evidence type="ECO:0000313" key="1">
    <source>
        <dbReference type="EMBL" id="OPB37204.1"/>
    </source>
</evidence>
<protein>
    <recommendedName>
        <fullName evidence="3">N-acetyltransferase domain-containing protein</fullName>
    </recommendedName>
</protein>
<name>A0A1T3C7X3_9HYPO</name>
<dbReference type="EMBL" id="LVVK01000022">
    <property type="protein sequence ID" value="OPB37204.1"/>
    <property type="molecule type" value="Genomic_DNA"/>
</dbReference>
<dbReference type="Proteomes" id="UP000191004">
    <property type="component" value="Unassembled WGS sequence"/>
</dbReference>
<dbReference type="InterPro" id="IPR016181">
    <property type="entry name" value="Acyl_CoA_acyltransferase"/>
</dbReference>
<keyword evidence="2" id="KW-1185">Reference proteome</keyword>
<evidence type="ECO:0000313" key="2">
    <source>
        <dbReference type="Proteomes" id="UP000191004"/>
    </source>
</evidence>
<sequence>MASAPNLPSRYEIRPLELKHCNWVQAIVALSNVYQTRVWTASWPEEDLTRRTYKVYKSMAYLMQHQIESGHSLGVFDKEYEFKQPESATTSGKFYWNLDDETASITKLLDQMDFPLVSVAMAYDSFDPLNPERLMDIMAALPSFGPAMGALEAADQRDSSWKATGPGQVLFRAATSTRQEYEGKGIMKSLAHYLMRTAAAKGFRAIQIECVSDAVTHVWSHPPEPFHTDLVSEINSMDVMAEDESGNTYYPLRPAKQRLCKLYCRLQGSTV</sequence>
<comment type="caution">
    <text evidence="1">The sequence shown here is derived from an EMBL/GenBank/DDBJ whole genome shotgun (WGS) entry which is preliminary data.</text>
</comment>
<dbReference type="SUPFAM" id="SSF55729">
    <property type="entry name" value="Acyl-CoA N-acyltransferases (Nat)"/>
    <property type="match status" value="1"/>
</dbReference>
<accession>A0A1T3C7X3</accession>
<dbReference type="Gene3D" id="3.40.630.30">
    <property type="match status" value="1"/>
</dbReference>
<gene>
    <name evidence="1" type="ORF">A0O28_0041160</name>
</gene>
<dbReference type="OrthoDB" id="5169850at2759"/>
<proteinExistence type="predicted"/>
<reference evidence="1 2" key="1">
    <citation type="submission" date="2016-04" db="EMBL/GenBank/DDBJ databases">
        <title>Multiple horizontal gene transfer events from other fungi enriched the ability of the initially mycotrophic fungus Trichoderma (Ascomycota) to feed on dead plant biomass.</title>
        <authorList>
            <person name="Atanasova L."/>
            <person name="Chenthamara K."/>
            <person name="Zhang J."/>
            <person name="Grujic M."/>
            <person name="Henrissat B."/>
            <person name="Kuo A."/>
            <person name="Aertz A."/>
            <person name="Salamov A."/>
            <person name="Lipzen A."/>
            <person name="Labutti K."/>
            <person name="Barry K."/>
            <person name="Miao Y."/>
            <person name="Rahimi M.J."/>
            <person name="Shen Q."/>
            <person name="Grigoriev I.V."/>
            <person name="Kubicek C.P."/>
            <person name="Druzhinina I.S."/>
        </authorList>
    </citation>
    <scope>NUCLEOTIDE SEQUENCE [LARGE SCALE GENOMIC DNA]</scope>
    <source>
        <strain evidence="1 2">NJAU 4742</strain>
    </source>
</reference>